<keyword evidence="9" id="KW-0067">ATP-binding</keyword>
<feature type="domain" description="CheW-like" evidence="15">
    <location>
        <begin position="558"/>
        <end position="694"/>
    </location>
</feature>
<sequence>MDHADIRGTFFIECEDLMEALNDGLDRIDDSWDTGADPETINAVFRAVHSIKGGAGAFKLDTLVRFAHQFETTLDALRAGRIMPEPALLHLFHRAADQLSDLLQAARTGAAVEADNSAALVRELAAAAGDEDATSDADAEDFGFVPMALTLDLDMDAAPLPEGNRRYAITFSPLRGLYSCGNDPCVLFRVLADLGQLEVRLDRSRLPDFDALDWQESWLSWELTLETDEPEHQIDEVFEFVEGLCTLEIRLLSDTPSPTDPGNPTAPDPGAPSWDPPAEDSTPPSSGTLSAAVPTASRDNEKSSPPRATVRVELDRVDRLINIVGELVINQAMLSQCVQDEGVPPRSPIRTRLDDFKSLAREIQESVMAIRAQAIKPLFQRMSRIAREAADIAGKQIRLVTEGETTEVDKTVIERLADPLTHMIRNAVDHGIESPEKRQAAGKFETGTIILSAEHRSGRVLIEVRDDGGGINRPRVLDIAKSKGLVPEDAQLADEEIDSLLFLPGFSTSAVVSDLSGRGVGMDVVKSAIQALGGRIAIASEPGKGTTFSISLPLTLAVLDGMVVDVAGHTMVVPVPAIIETLRPRPQDVHSLGAGEQVVAIRGSFIPIVDCGAIFGYRSPVRRYDSTVLLLVETGRQKLCALVVDGIHDQRQVVIKGLENGYGRIPGIAAATILGDGRIALIIDPEEAVALGSGDPSLNPEV</sequence>
<dbReference type="Pfam" id="PF02518">
    <property type="entry name" value="HATPase_c"/>
    <property type="match status" value="1"/>
</dbReference>
<proteinExistence type="predicted"/>
<dbReference type="InterPro" id="IPR037006">
    <property type="entry name" value="CheA-like_homodim_sf"/>
</dbReference>
<dbReference type="SUPFAM" id="SSF50341">
    <property type="entry name" value="CheW-like"/>
    <property type="match status" value="1"/>
</dbReference>
<dbReference type="SUPFAM" id="SSF47226">
    <property type="entry name" value="Histidine-containing phosphotransfer domain, HPT domain"/>
    <property type="match status" value="1"/>
</dbReference>
<dbReference type="Gene3D" id="2.30.30.40">
    <property type="entry name" value="SH3 Domains"/>
    <property type="match status" value="1"/>
</dbReference>
<feature type="modified residue" description="Phosphohistidine" evidence="12">
    <location>
        <position position="49"/>
    </location>
</feature>
<evidence type="ECO:0000313" key="18">
    <source>
        <dbReference type="Proteomes" id="UP000219467"/>
    </source>
</evidence>
<keyword evidence="8 17" id="KW-0418">Kinase</keyword>
<dbReference type="InterPro" id="IPR004105">
    <property type="entry name" value="CheA-like_dim"/>
</dbReference>
<evidence type="ECO:0000256" key="13">
    <source>
        <dbReference type="SAM" id="MobiDB-lite"/>
    </source>
</evidence>
<evidence type="ECO:0000256" key="3">
    <source>
        <dbReference type="ARBA" id="ARBA00021495"/>
    </source>
</evidence>
<dbReference type="SMART" id="SM00073">
    <property type="entry name" value="HPT"/>
    <property type="match status" value="1"/>
</dbReference>
<evidence type="ECO:0000256" key="4">
    <source>
        <dbReference type="ARBA" id="ARBA00022500"/>
    </source>
</evidence>
<dbReference type="InterPro" id="IPR051315">
    <property type="entry name" value="Bact_Chemotaxis_CheA"/>
</dbReference>
<dbReference type="InterPro" id="IPR004358">
    <property type="entry name" value="Sig_transdc_His_kin-like_C"/>
</dbReference>
<organism evidence="17 18">
    <name type="scientific">Cereibacter ovatus</name>
    <dbReference type="NCBI Taxonomy" id="439529"/>
    <lineage>
        <taxon>Bacteria</taxon>
        <taxon>Pseudomonadati</taxon>
        <taxon>Pseudomonadota</taxon>
        <taxon>Alphaproteobacteria</taxon>
        <taxon>Rhodobacterales</taxon>
        <taxon>Paracoccaceae</taxon>
        <taxon>Cereibacter</taxon>
    </lineage>
</organism>
<dbReference type="PANTHER" id="PTHR43395">
    <property type="entry name" value="SENSOR HISTIDINE KINASE CHEA"/>
    <property type="match status" value="1"/>
</dbReference>
<dbReference type="InterPro" id="IPR036890">
    <property type="entry name" value="HATPase_C_sf"/>
</dbReference>
<feature type="compositionally biased region" description="Pro residues" evidence="13">
    <location>
        <begin position="258"/>
        <end position="270"/>
    </location>
</feature>
<evidence type="ECO:0000256" key="9">
    <source>
        <dbReference type="ARBA" id="ARBA00022840"/>
    </source>
</evidence>
<dbReference type="InterPro" id="IPR036061">
    <property type="entry name" value="CheW-like_dom_sf"/>
</dbReference>
<evidence type="ECO:0000259" key="15">
    <source>
        <dbReference type="PROSITE" id="PS50851"/>
    </source>
</evidence>
<keyword evidence="10" id="KW-0902">Two-component regulatory system</keyword>
<comment type="function">
    <text evidence="11">Involved in the transmission of sensory signals from the chemoreceptors to the flagellar motors. CheA is autophosphorylated; it can transfer its phosphate group to either CheB or CheY.</text>
</comment>
<dbReference type="Proteomes" id="UP000219467">
    <property type="component" value="Unassembled WGS sequence"/>
</dbReference>
<dbReference type="SMART" id="SM00260">
    <property type="entry name" value="CheW"/>
    <property type="match status" value="1"/>
</dbReference>
<dbReference type="SMART" id="SM01231">
    <property type="entry name" value="H-kinase_dim"/>
    <property type="match status" value="1"/>
</dbReference>
<dbReference type="PROSITE" id="PS50894">
    <property type="entry name" value="HPT"/>
    <property type="match status" value="1"/>
</dbReference>
<dbReference type="Pfam" id="PF01627">
    <property type="entry name" value="Hpt"/>
    <property type="match status" value="1"/>
</dbReference>
<dbReference type="GO" id="GO:0000155">
    <property type="term" value="F:phosphorelay sensor kinase activity"/>
    <property type="evidence" value="ECO:0007669"/>
    <property type="project" value="InterPro"/>
</dbReference>
<dbReference type="InterPro" id="IPR005467">
    <property type="entry name" value="His_kinase_dom"/>
</dbReference>
<dbReference type="InterPro" id="IPR036641">
    <property type="entry name" value="HPT_dom_sf"/>
</dbReference>
<accession>A0A285D6M3</accession>
<feature type="region of interest" description="Disordered" evidence="13">
    <location>
        <begin position="252"/>
        <end position="310"/>
    </location>
</feature>
<dbReference type="InterPro" id="IPR002545">
    <property type="entry name" value="CheW-lke_dom"/>
</dbReference>
<dbReference type="InterPro" id="IPR003594">
    <property type="entry name" value="HATPase_dom"/>
</dbReference>
<dbReference type="PRINTS" id="PR00344">
    <property type="entry name" value="BCTRLSENSOR"/>
</dbReference>
<feature type="domain" description="HPt" evidence="16">
    <location>
        <begin position="1"/>
        <end position="106"/>
    </location>
</feature>
<dbReference type="CDD" id="cd16916">
    <property type="entry name" value="HATPase_CheA-like"/>
    <property type="match status" value="1"/>
</dbReference>
<evidence type="ECO:0000256" key="11">
    <source>
        <dbReference type="ARBA" id="ARBA00035100"/>
    </source>
</evidence>
<protein>
    <recommendedName>
        <fullName evidence="3">Chemotaxis protein CheA</fullName>
        <ecNumber evidence="2">2.7.13.3</ecNumber>
    </recommendedName>
</protein>
<evidence type="ECO:0000256" key="10">
    <source>
        <dbReference type="ARBA" id="ARBA00023012"/>
    </source>
</evidence>
<evidence type="ECO:0000256" key="12">
    <source>
        <dbReference type="PROSITE-ProRule" id="PRU00110"/>
    </source>
</evidence>
<dbReference type="PROSITE" id="PS50851">
    <property type="entry name" value="CHEW"/>
    <property type="match status" value="1"/>
</dbReference>
<dbReference type="Pfam" id="PF01584">
    <property type="entry name" value="CheW"/>
    <property type="match status" value="1"/>
</dbReference>
<evidence type="ECO:0000256" key="2">
    <source>
        <dbReference type="ARBA" id="ARBA00012438"/>
    </source>
</evidence>
<dbReference type="SUPFAM" id="SSF47384">
    <property type="entry name" value="Homodimeric domain of signal transducing histidine kinase"/>
    <property type="match status" value="1"/>
</dbReference>
<dbReference type="PROSITE" id="PS50109">
    <property type="entry name" value="HIS_KIN"/>
    <property type="match status" value="1"/>
</dbReference>
<dbReference type="Pfam" id="PF02895">
    <property type="entry name" value="H-kinase_dim"/>
    <property type="match status" value="1"/>
</dbReference>
<evidence type="ECO:0000256" key="6">
    <source>
        <dbReference type="ARBA" id="ARBA00022679"/>
    </source>
</evidence>
<dbReference type="EC" id="2.7.13.3" evidence="2"/>
<keyword evidence="6" id="KW-0808">Transferase</keyword>
<dbReference type="Gene3D" id="1.10.287.560">
    <property type="entry name" value="Histidine kinase CheA-like, homodimeric domain"/>
    <property type="match status" value="1"/>
</dbReference>
<dbReference type="SUPFAM" id="SSF55874">
    <property type="entry name" value="ATPase domain of HSP90 chaperone/DNA topoisomerase II/histidine kinase"/>
    <property type="match status" value="1"/>
</dbReference>
<name>A0A285D6M3_9RHOB</name>
<dbReference type="Gene3D" id="3.30.565.10">
    <property type="entry name" value="Histidine kinase-like ATPase, C-terminal domain"/>
    <property type="match status" value="1"/>
</dbReference>
<dbReference type="PANTHER" id="PTHR43395:SF10">
    <property type="entry name" value="CHEMOTAXIS PROTEIN CHEA"/>
    <property type="match status" value="1"/>
</dbReference>
<dbReference type="CDD" id="cd00088">
    <property type="entry name" value="HPT"/>
    <property type="match status" value="1"/>
</dbReference>
<evidence type="ECO:0000259" key="14">
    <source>
        <dbReference type="PROSITE" id="PS50109"/>
    </source>
</evidence>
<evidence type="ECO:0000256" key="5">
    <source>
        <dbReference type="ARBA" id="ARBA00022553"/>
    </source>
</evidence>
<dbReference type="GO" id="GO:0006935">
    <property type="term" value="P:chemotaxis"/>
    <property type="evidence" value="ECO:0007669"/>
    <property type="project" value="UniProtKB-KW"/>
</dbReference>
<evidence type="ECO:0000256" key="7">
    <source>
        <dbReference type="ARBA" id="ARBA00022741"/>
    </source>
</evidence>
<keyword evidence="18" id="KW-1185">Reference proteome</keyword>
<evidence type="ECO:0000259" key="16">
    <source>
        <dbReference type="PROSITE" id="PS50894"/>
    </source>
</evidence>
<dbReference type="RefSeq" id="WP_097031866.1">
    <property type="nucleotide sequence ID" value="NZ_OAOQ01000027.1"/>
</dbReference>
<feature type="compositionally biased region" description="Basic and acidic residues" evidence="13">
    <location>
        <begin position="298"/>
        <end position="310"/>
    </location>
</feature>
<dbReference type="OrthoDB" id="9803176at2"/>
<dbReference type="InterPro" id="IPR008207">
    <property type="entry name" value="Sig_transdc_His_kin_Hpt_dom"/>
</dbReference>
<dbReference type="SMART" id="SM00387">
    <property type="entry name" value="HATPase_c"/>
    <property type="match status" value="1"/>
</dbReference>
<dbReference type="EMBL" id="OAOQ01000027">
    <property type="protein sequence ID" value="SNX74898.1"/>
    <property type="molecule type" value="Genomic_DNA"/>
</dbReference>
<keyword evidence="7" id="KW-0547">Nucleotide-binding</keyword>
<feature type="domain" description="Histidine kinase" evidence="14">
    <location>
        <begin position="353"/>
        <end position="556"/>
    </location>
</feature>
<comment type="catalytic activity">
    <reaction evidence="1">
        <text>ATP + protein L-histidine = ADP + protein N-phospho-L-histidine.</text>
        <dbReference type="EC" id="2.7.13.3"/>
    </reaction>
</comment>
<dbReference type="GO" id="GO:0005737">
    <property type="term" value="C:cytoplasm"/>
    <property type="evidence" value="ECO:0007669"/>
    <property type="project" value="InterPro"/>
</dbReference>
<dbReference type="InterPro" id="IPR036097">
    <property type="entry name" value="HisK_dim/P_sf"/>
</dbReference>
<gene>
    <name evidence="17" type="ORF">SAMN05878503_12734</name>
</gene>
<dbReference type="FunFam" id="3.30.565.10:FF:000016">
    <property type="entry name" value="Chemotaxis protein CheA, putative"/>
    <property type="match status" value="1"/>
</dbReference>
<evidence type="ECO:0000256" key="1">
    <source>
        <dbReference type="ARBA" id="ARBA00000085"/>
    </source>
</evidence>
<evidence type="ECO:0000313" key="17">
    <source>
        <dbReference type="EMBL" id="SNX74898.1"/>
    </source>
</evidence>
<keyword evidence="5 12" id="KW-0597">Phosphoprotein</keyword>
<dbReference type="AlphaFoldDB" id="A0A285D6M3"/>
<dbReference type="CDD" id="cd00731">
    <property type="entry name" value="CheA_reg"/>
    <property type="match status" value="1"/>
</dbReference>
<dbReference type="Gene3D" id="1.20.120.160">
    <property type="entry name" value="HPT domain"/>
    <property type="match status" value="1"/>
</dbReference>
<keyword evidence="4" id="KW-0145">Chemotaxis</keyword>
<evidence type="ECO:0000256" key="8">
    <source>
        <dbReference type="ARBA" id="ARBA00022777"/>
    </source>
</evidence>
<reference evidence="18" key="1">
    <citation type="submission" date="2017-08" db="EMBL/GenBank/DDBJ databases">
        <authorList>
            <person name="Varghese N."/>
            <person name="Submissions S."/>
        </authorList>
    </citation>
    <scope>NUCLEOTIDE SEQUENCE [LARGE SCALE GENOMIC DNA]</scope>
    <source>
        <strain evidence="18">JA234</strain>
    </source>
</reference>
<dbReference type="GO" id="GO:0005524">
    <property type="term" value="F:ATP binding"/>
    <property type="evidence" value="ECO:0007669"/>
    <property type="project" value="UniProtKB-KW"/>
</dbReference>